<accession>A0A4U1BAZ8</accession>
<dbReference type="PROSITE" id="PS50977">
    <property type="entry name" value="HTH_TETR_2"/>
    <property type="match status" value="1"/>
</dbReference>
<proteinExistence type="predicted"/>
<dbReference type="InterPro" id="IPR009057">
    <property type="entry name" value="Homeodomain-like_sf"/>
</dbReference>
<gene>
    <name evidence="4" type="ORF">FCL40_15390</name>
</gene>
<organism evidence="4 5">
    <name type="scientific">Ferrimonas sediminicola</name>
    <dbReference type="NCBI Taxonomy" id="2569538"/>
    <lineage>
        <taxon>Bacteria</taxon>
        <taxon>Pseudomonadati</taxon>
        <taxon>Pseudomonadota</taxon>
        <taxon>Gammaproteobacteria</taxon>
        <taxon>Alteromonadales</taxon>
        <taxon>Ferrimonadaceae</taxon>
        <taxon>Ferrimonas</taxon>
    </lineage>
</organism>
<comment type="caution">
    <text evidence="4">The sequence shown here is derived from an EMBL/GenBank/DDBJ whole genome shotgun (WGS) entry which is preliminary data.</text>
</comment>
<dbReference type="EMBL" id="SWCI01000013">
    <property type="protein sequence ID" value="TKB47597.1"/>
    <property type="molecule type" value="Genomic_DNA"/>
</dbReference>
<dbReference type="Pfam" id="PF13972">
    <property type="entry name" value="TetR"/>
    <property type="match status" value="1"/>
</dbReference>
<feature type="DNA-binding region" description="H-T-H motif" evidence="2">
    <location>
        <begin position="24"/>
        <end position="43"/>
    </location>
</feature>
<feature type="domain" description="HTH tetR-type" evidence="3">
    <location>
        <begin position="1"/>
        <end position="61"/>
    </location>
</feature>
<dbReference type="GO" id="GO:0003677">
    <property type="term" value="F:DNA binding"/>
    <property type="evidence" value="ECO:0007669"/>
    <property type="project" value="UniProtKB-UniRule"/>
</dbReference>
<dbReference type="Proteomes" id="UP000305674">
    <property type="component" value="Unassembled WGS sequence"/>
</dbReference>
<dbReference type="InterPro" id="IPR025722">
    <property type="entry name" value="TetR"/>
</dbReference>
<protein>
    <submittedName>
        <fullName evidence="4">TetR/AcrR family transcriptional regulator</fullName>
    </submittedName>
</protein>
<evidence type="ECO:0000256" key="1">
    <source>
        <dbReference type="ARBA" id="ARBA00023125"/>
    </source>
</evidence>
<dbReference type="Pfam" id="PF00440">
    <property type="entry name" value="TetR_N"/>
    <property type="match status" value="1"/>
</dbReference>
<evidence type="ECO:0000256" key="2">
    <source>
        <dbReference type="PROSITE-ProRule" id="PRU00335"/>
    </source>
</evidence>
<evidence type="ECO:0000313" key="5">
    <source>
        <dbReference type="Proteomes" id="UP000305674"/>
    </source>
</evidence>
<name>A0A4U1BAZ8_9GAMM</name>
<evidence type="ECO:0000313" key="4">
    <source>
        <dbReference type="EMBL" id="TKB47597.1"/>
    </source>
</evidence>
<dbReference type="RefSeq" id="WP_136854188.1">
    <property type="nucleotide sequence ID" value="NZ_SWCI01000013.1"/>
</dbReference>
<keyword evidence="5" id="KW-1185">Reference proteome</keyword>
<evidence type="ECO:0000259" key="3">
    <source>
        <dbReference type="PROSITE" id="PS50977"/>
    </source>
</evidence>
<dbReference type="Gene3D" id="1.10.357.10">
    <property type="entry name" value="Tetracycline Repressor, domain 2"/>
    <property type="match status" value="1"/>
</dbReference>
<dbReference type="SUPFAM" id="SSF46689">
    <property type="entry name" value="Homeodomain-like"/>
    <property type="match status" value="1"/>
</dbReference>
<dbReference type="InterPro" id="IPR050624">
    <property type="entry name" value="HTH-type_Tx_Regulator"/>
</dbReference>
<sequence>MKTKDRIILASRELFNEHGERAITTNHIAAHLGISPGNLYYHFRNKEEIIRCIYKEYENYIVEAFRPLDVENESDLEFLVRYLDGMFQAMWRFRFFYANLTDILTRDKELHQRYLEVHRRMTEVAANNLRLLRDNGTVVVEDKYIEDLAQTLKQIVTCWISYRNAQMLESSITKREIYKGVLRVLITFRGIVSEAAMPEFDRIERQYRELYDSLGGEPT</sequence>
<reference evidence="4 5" key="1">
    <citation type="submission" date="2019-04" db="EMBL/GenBank/DDBJ databases">
        <authorList>
            <person name="Hwang J.C."/>
        </authorList>
    </citation>
    <scope>NUCLEOTIDE SEQUENCE [LARGE SCALE GENOMIC DNA]</scope>
    <source>
        <strain evidence="4 5">IMCC35001</strain>
    </source>
</reference>
<dbReference type="AlphaFoldDB" id="A0A4U1BAZ8"/>
<keyword evidence="1 2" id="KW-0238">DNA-binding</keyword>
<dbReference type="OrthoDB" id="8770705at2"/>
<dbReference type="PRINTS" id="PR00455">
    <property type="entry name" value="HTHTETR"/>
</dbReference>
<dbReference type="PANTHER" id="PTHR43479:SF12">
    <property type="entry name" value="TRANSCRIPTIONAL REGULATORY PROTEIN"/>
    <property type="match status" value="1"/>
</dbReference>
<dbReference type="PANTHER" id="PTHR43479">
    <property type="entry name" value="ACREF/ENVCD OPERON REPRESSOR-RELATED"/>
    <property type="match status" value="1"/>
</dbReference>
<dbReference type="InterPro" id="IPR001647">
    <property type="entry name" value="HTH_TetR"/>
</dbReference>